<evidence type="ECO:0000256" key="2">
    <source>
        <dbReference type="SAM" id="Phobius"/>
    </source>
</evidence>
<accession>A0A5R9FNS2</accession>
<feature type="chain" id="PRO_5038576345" description="LPXTG cell wall anchor domain-containing protein" evidence="3">
    <location>
        <begin position="28"/>
        <end position="171"/>
    </location>
</feature>
<gene>
    <name evidence="4" type="ORF">FE633_32210</name>
</gene>
<keyword evidence="2" id="KW-1133">Transmembrane helix</keyword>
<evidence type="ECO:0000256" key="3">
    <source>
        <dbReference type="SAM" id="SignalP"/>
    </source>
</evidence>
<feature type="signal peptide" evidence="3">
    <location>
        <begin position="1"/>
        <end position="27"/>
    </location>
</feature>
<dbReference type="AlphaFoldDB" id="A0A5R9FNS2"/>
<feature type="compositionally biased region" description="Basic and acidic residues" evidence="1">
    <location>
        <begin position="33"/>
        <end position="42"/>
    </location>
</feature>
<evidence type="ECO:0008006" key="6">
    <source>
        <dbReference type="Google" id="ProtNLM"/>
    </source>
</evidence>
<proteinExistence type="predicted"/>
<dbReference type="EMBL" id="VBZC01000044">
    <property type="protein sequence ID" value="TLS42184.1"/>
    <property type="molecule type" value="Genomic_DNA"/>
</dbReference>
<sequence>MTPWPCTPHAAGLLLVVVLTATAPSHASYATEPRPDEPRPADSRAGSRPGEGRERPGREAAPWWDEDAGAHRPELDPGVPDAPVTPDSPEATADPDIGSDTGSDTGSDVGSEPPRDATPSPSASDKPAVAHPVGSTEPMLRILPLGSGLVLIGLGIGLALLALRVRRVRRG</sequence>
<keyword evidence="2" id="KW-0812">Transmembrane</keyword>
<protein>
    <recommendedName>
        <fullName evidence="6">LPXTG cell wall anchor domain-containing protein</fullName>
    </recommendedName>
</protein>
<dbReference type="RefSeq" id="WP_138048710.1">
    <property type="nucleotide sequence ID" value="NZ_VBZC01000044.1"/>
</dbReference>
<feature type="transmembrane region" description="Helical" evidence="2">
    <location>
        <begin position="142"/>
        <end position="163"/>
    </location>
</feature>
<organism evidence="4 5">
    <name type="scientific">Streptomyces montanus</name>
    <dbReference type="NCBI Taxonomy" id="2580423"/>
    <lineage>
        <taxon>Bacteria</taxon>
        <taxon>Bacillati</taxon>
        <taxon>Actinomycetota</taxon>
        <taxon>Actinomycetes</taxon>
        <taxon>Kitasatosporales</taxon>
        <taxon>Streptomycetaceae</taxon>
        <taxon>Streptomyces</taxon>
    </lineage>
</organism>
<dbReference type="Proteomes" id="UP000305906">
    <property type="component" value="Unassembled WGS sequence"/>
</dbReference>
<keyword evidence="3" id="KW-0732">Signal</keyword>
<evidence type="ECO:0000313" key="4">
    <source>
        <dbReference type="EMBL" id="TLS42184.1"/>
    </source>
</evidence>
<keyword evidence="5" id="KW-1185">Reference proteome</keyword>
<keyword evidence="2" id="KW-0472">Membrane</keyword>
<feature type="region of interest" description="Disordered" evidence="1">
    <location>
        <begin position="26"/>
        <end position="132"/>
    </location>
</feature>
<comment type="caution">
    <text evidence="4">The sequence shown here is derived from an EMBL/GenBank/DDBJ whole genome shotgun (WGS) entry which is preliminary data.</text>
</comment>
<name>A0A5R9FNS2_9ACTN</name>
<reference evidence="4 5" key="1">
    <citation type="submission" date="2019-05" db="EMBL/GenBank/DDBJ databases">
        <title>Streptomyces sp. NEAU-C151, a novel actinomycete isolated from soil.</title>
        <authorList>
            <person name="Han L."/>
            <person name="Jiang H."/>
        </authorList>
    </citation>
    <scope>NUCLEOTIDE SEQUENCE [LARGE SCALE GENOMIC DNA]</scope>
    <source>
        <strain evidence="4 5">NEAU-C151</strain>
    </source>
</reference>
<evidence type="ECO:0000256" key="1">
    <source>
        <dbReference type="SAM" id="MobiDB-lite"/>
    </source>
</evidence>
<evidence type="ECO:0000313" key="5">
    <source>
        <dbReference type="Proteomes" id="UP000305906"/>
    </source>
</evidence>